<sequence>MTSLSSLADAWPTLSRLLDQALALPPQARGTWLDGLSGEAAQHREALHDLLKTAADLEADRFLHTLPSLPAGADATEPRAGEQVGPYRLIRELGRGGMGLVWLAERSDGVATRRVALKLPRQAWGRSLAERLAREREILAGLEHEHIARLYDAGTDAQGRPFIAMQYVDGEPIDAYCRRHGLATAERIGLLLQAMAAVAHAHARLVVHRDLKPGNVLVDAQGRVTLLDFGVAKLMEDGLTGATALTEVAGRALTPDYASPEQIRGEPLGTASDVYSLGVLAYELLAGAKPYRLTRGTAAELEEAITLVDPPAASDTAATPALRKTLRGDLDAILGKALKKAVAARYASVDAFAQDLQRHLRGEPVLARPDGRAYKLAKFIGRHRLAVALGAAAAVSLLTGGALAAWQAHQAREEQQRASAEVRRQRATQELYIETLSRLSVLAAEEPQALTRPGAVTSVLVDKLHELAPRVAASPDDRGAQLEAVMVQLNYDRRFAESLAIGKEYLAHLQAHGAPAAQVINTYASLGRTLFQLGRLDESETMRRAGVAWAADTHDHDTELKRIPLAADLGGLLTNRGKRDEALRVLTQADDLAIRYGAADHLRYESLLRLGMFHLGFDDAQALQRLQQARVELNANGDIDDDTAGQMAWQLGDALLANGRAAEAETAMEASLAAYRHGNGRDSRSAVRAFGRLMGAVSRRDPGRAEALIAAERDALRRLPAGLPPPTDSLLRAREFEAAWLRGDVEKSRTLALPGDEVLKSPATVRDNEVLIVLAARAAALDGRAGAARRPLEALLAHWPDGHTPKRLRLQMEQAMAEVQLAADEPAAARDTAVALVTMIENAQGTASQNYRAALSVAALAAARAGDPAAAQRWLARLAGLPALPFASAAERADIELRQAQALALLGREADAAAIARRLLPELQAQHPLSPRLAQARQLG</sequence>
<dbReference type="InterPro" id="IPR011009">
    <property type="entry name" value="Kinase-like_dom_sf"/>
</dbReference>
<keyword evidence="8" id="KW-1185">Reference proteome</keyword>
<evidence type="ECO:0000256" key="2">
    <source>
        <dbReference type="ARBA" id="ARBA00022741"/>
    </source>
</evidence>
<dbReference type="GO" id="GO:0016301">
    <property type="term" value="F:kinase activity"/>
    <property type="evidence" value="ECO:0007669"/>
    <property type="project" value="UniProtKB-KW"/>
</dbReference>
<gene>
    <name evidence="7" type="ORF">ACG04R_10090</name>
</gene>
<dbReference type="Gene3D" id="1.10.510.10">
    <property type="entry name" value="Transferase(Phosphotransferase) domain 1"/>
    <property type="match status" value="1"/>
</dbReference>
<dbReference type="PROSITE" id="PS00108">
    <property type="entry name" value="PROTEIN_KINASE_ST"/>
    <property type="match status" value="1"/>
</dbReference>
<dbReference type="PANTHER" id="PTHR43289:SF34">
    <property type="entry name" value="SERINE_THREONINE-PROTEIN KINASE YBDM-RELATED"/>
    <property type="match status" value="1"/>
</dbReference>
<feature type="domain" description="Protein kinase" evidence="6">
    <location>
        <begin position="87"/>
        <end position="366"/>
    </location>
</feature>
<proteinExistence type="predicted"/>
<dbReference type="InterPro" id="IPR011990">
    <property type="entry name" value="TPR-like_helical_dom_sf"/>
</dbReference>
<dbReference type="PANTHER" id="PTHR43289">
    <property type="entry name" value="MITOGEN-ACTIVATED PROTEIN KINASE KINASE KINASE 20-RELATED"/>
    <property type="match status" value="1"/>
</dbReference>
<dbReference type="RefSeq" id="WP_394409043.1">
    <property type="nucleotide sequence ID" value="NZ_JBIGIC010000004.1"/>
</dbReference>
<protein>
    <submittedName>
        <fullName evidence="7">Protein kinase</fullName>
    </submittedName>
</protein>
<feature type="binding site" evidence="5">
    <location>
        <position position="118"/>
    </location>
    <ligand>
        <name>ATP</name>
        <dbReference type="ChEBI" id="CHEBI:30616"/>
    </ligand>
</feature>
<dbReference type="InterPro" id="IPR008271">
    <property type="entry name" value="Ser/Thr_kinase_AS"/>
</dbReference>
<dbReference type="InterPro" id="IPR000719">
    <property type="entry name" value="Prot_kinase_dom"/>
</dbReference>
<dbReference type="Gene3D" id="1.25.40.10">
    <property type="entry name" value="Tetratricopeptide repeat domain"/>
    <property type="match status" value="1"/>
</dbReference>
<keyword evidence="1" id="KW-0808">Transferase</keyword>
<reference evidence="7 8" key="1">
    <citation type="submission" date="2024-08" db="EMBL/GenBank/DDBJ databases">
        <authorList>
            <person name="Lu H."/>
        </authorList>
    </citation>
    <scope>NUCLEOTIDE SEQUENCE [LARGE SCALE GENOMIC DNA]</scope>
    <source>
        <strain evidence="7 8">BYS78W</strain>
    </source>
</reference>
<evidence type="ECO:0000256" key="3">
    <source>
        <dbReference type="ARBA" id="ARBA00022777"/>
    </source>
</evidence>
<evidence type="ECO:0000259" key="6">
    <source>
        <dbReference type="PROSITE" id="PS50011"/>
    </source>
</evidence>
<dbReference type="SUPFAM" id="SSF48452">
    <property type="entry name" value="TPR-like"/>
    <property type="match status" value="1"/>
</dbReference>
<dbReference type="PROSITE" id="PS50011">
    <property type="entry name" value="PROTEIN_KINASE_DOM"/>
    <property type="match status" value="1"/>
</dbReference>
<name>A0ABW7HBH1_9BURK</name>
<dbReference type="PROSITE" id="PS00107">
    <property type="entry name" value="PROTEIN_KINASE_ATP"/>
    <property type="match status" value="1"/>
</dbReference>
<evidence type="ECO:0000313" key="8">
    <source>
        <dbReference type="Proteomes" id="UP001606134"/>
    </source>
</evidence>
<dbReference type="Proteomes" id="UP001606134">
    <property type="component" value="Unassembled WGS sequence"/>
</dbReference>
<dbReference type="Gene3D" id="3.30.200.20">
    <property type="entry name" value="Phosphorylase Kinase, domain 1"/>
    <property type="match status" value="1"/>
</dbReference>
<evidence type="ECO:0000256" key="4">
    <source>
        <dbReference type="ARBA" id="ARBA00022840"/>
    </source>
</evidence>
<keyword evidence="2 5" id="KW-0547">Nucleotide-binding</keyword>
<organism evidence="7 8">
    <name type="scientific">Pelomonas candidula</name>
    <dbReference type="NCBI Taxonomy" id="3299025"/>
    <lineage>
        <taxon>Bacteria</taxon>
        <taxon>Pseudomonadati</taxon>
        <taxon>Pseudomonadota</taxon>
        <taxon>Betaproteobacteria</taxon>
        <taxon>Burkholderiales</taxon>
        <taxon>Sphaerotilaceae</taxon>
        <taxon>Roseateles</taxon>
    </lineage>
</organism>
<dbReference type="EMBL" id="JBIGIC010000004">
    <property type="protein sequence ID" value="MFG6487023.1"/>
    <property type="molecule type" value="Genomic_DNA"/>
</dbReference>
<evidence type="ECO:0000256" key="5">
    <source>
        <dbReference type="PROSITE-ProRule" id="PRU10141"/>
    </source>
</evidence>
<evidence type="ECO:0000256" key="1">
    <source>
        <dbReference type="ARBA" id="ARBA00022679"/>
    </source>
</evidence>
<dbReference type="CDD" id="cd14014">
    <property type="entry name" value="STKc_PknB_like"/>
    <property type="match status" value="1"/>
</dbReference>
<dbReference type="InterPro" id="IPR017441">
    <property type="entry name" value="Protein_kinase_ATP_BS"/>
</dbReference>
<dbReference type="Pfam" id="PF00069">
    <property type="entry name" value="Pkinase"/>
    <property type="match status" value="1"/>
</dbReference>
<keyword evidence="3 7" id="KW-0418">Kinase</keyword>
<dbReference type="SUPFAM" id="SSF56112">
    <property type="entry name" value="Protein kinase-like (PK-like)"/>
    <property type="match status" value="1"/>
</dbReference>
<accession>A0ABW7HBH1</accession>
<keyword evidence="4 5" id="KW-0067">ATP-binding</keyword>
<evidence type="ECO:0000313" key="7">
    <source>
        <dbReference type="EMBL" id="MFG6487023.1"/>
    </source>
</evidence>
<comment type="caution">
    <text evidence="7">The sequence shown here is derived from an EMBL/GenBank/DDBJ whole genome shotgun (WGS) entry which is preliminary data.</text>
</comment>
<dbReference type="SMART" id="SM00220">
    <property type="entry name" value="S_TKc"/>
    <property type="match status" value="1"/>
</dbReference>